<keyword evidence="4 7" id="KW-0067">ATP-binding</keyword>
<dbReference type="FunFam" id="3.90.640.10:FF:000003">
    <property type="entry name" value="Molecular chaperone DnaK"/>
    <property type="match status" value="1"/>
</dbReference>
<dbReference type="PANTHER" id="PTHR19375">
    <property type="entry name" value="HEAT SHOCK PROTEIN 70KDA"/>
    <property type="match status" value="1"/>
</dbReference>
<dbReference type="CDD" id="cd24029">
    <property type="entry name" value="ASKHA_NBD_HSP70_DnaK_HscA_HscC"/>
    <property type="match status" value="1"/>
</dbReference>
<evidence type="ECO:0000313" key="10">
    <source>
        <dbReference type="Proteomes" id="UP000192997"/>
    </source>
</evidence>
<evidence type="ECO:0000313" key="9">
    <source>
        <dbReference type="EMBL" id="OSO90099.1"/>
    </source>
</evidence>
<dbReference type="Pfam" id="PF00012">
    <property type="entry name" value="HSP70"/>
    <property type="match status" value="1"/>
</dbReference>
<dbReference type="Gene3D" id="3.90.640.10">
    <property type="entry name" value="Actin, Chain A, domain 4"/>
    <property type="match status" value="1"/>
</dbReference>
<sequence length="744" mass="83845">MSNLAGIDLGTTNSLIAFKLVQPEVVTADDNRAPERTLTPSVVAWEQNGFVVGEKARNQSVANPEKVVRSIKRLMGRDFDDPNVQEHLSQFSFKVTQHSEGAKNSISVWLDGKEYQPGDISAEILKKVVQNAQNYLRKQNRESQITHVVVTIPAYFNDKQRHATEQAIYKAGLDPIELLSEPTAAAISYGFKPDESDVVKTILVYDFGGGTFDCSLITAVENRFIESGKAGDLWLGGDDIDSQITKFVLKQVAQEWDIDIDSLIEKMPESQRLRFMRELSESAEQAKISLSGSNSAHIIPNTPLIDEEGMVVPVDVRITREQFEKMIEPMIDRTIAICLDALKFSDYPLEAIDIVLMVGGSSQIPLVQRKLRESFGKEKVVVHPRPMYAVAEGAAIVAASGIQKVITVGRDYFIELVDKPGHKIIERGEQLPVSKKHTFTTEADGQCLIHLKFFTSDQVSENINHREKNERIGDMWLVLDQPYPKGTEISLTAELDEKNSSLHISACLKHNPSVKLSTSFLRGNRDQITNERLEKLLEDINKDLILTEYGVKNISQIAAEIVRISQNMIGKDGTVILERKMEAEKKLRELQMISSRDNRQVQYYISTFKMVLELCPFLLSETQKSQMQDLVEKLQKAKEEQDLKDIQTYCQQAQVELENLLSSESRSSSLIQLILFTIEAIEIANHRDQTQANLMSSKLGQVLNAMERGNEDDANILLRELLPYVEHWVSQDREGSKIYTGIHS</sequence>
<accession>A0A1X4G603</accession>
<dbReference type="PROSITE" id="PS00297">
    <property type="entry name" value="HSP70_1"/>
    <property type="match status" value="1"/>
</dbReference>
<evidence type="ECO:0000256" key="6">
    <source>
        <dbReference type="ARBA" id="ARBA00023186"/>
    </source>
</evidence>
<evidence type="ECO:0000256" key="2">
    <source>
        <dbReference type="ARBA" id="ARBA00022553"/>
    </source>
</evidence>
<evidence type="ECO:0000256" key="7">
    <source>
        <dbReference type="RuleBase" id="RU003322"/>
    </source>
</evidence>
<comment type="caution">
    <text evidence="9">The sequence shown here is derived from an EMBL/GenBank/DDBJ whole genome shotgun (WGS) entry which is preliminary data.</text>
</comment>
<feature type="coiled-coil region" evidence="8">
    <location>
        <begin position="620"/>
        <end position="647"/>
    </location>
</feature>
<dbReference type="Gene3D" id="3.30.420.40">
    <property type="match status" value="2"/>
</dbReference>
<dbReference type="Proteomes" id="UP000192997">
    <property type="component" value="Unassembled WGS sequence"/>
</dbReference>
<dbReference type="InterPro" id="IPR043129">
    <property type="entry name" value="ATPase_NBD"/>
</dbReference>
<dbReference type="InterPro" id="IPR018181">
    <property type="entry name" value="Heat_shock_70_CS"/>
</dbReference>
<keyword evidence="2" id="KW-0597">Phosphoprotein</keyword>
<dbReference type="SUPFAM" id="SSF100920">
    <property type="entry name" value="Heat shock protein 70kD (HSP70), peptide-binding domain"/>
    <property type="match status" value="1"/>
</dbReference>
<dbReference type="InterPro" id="IPR029047">
    <property type="entry name" value="HSP70_peptide-bd_sf"/>
</dbReference>
<protein>
    <submittedName>
        <fullName evidence="9">Molecular chaperone Hsp70</fullName>
    </submittedName>
</protein>
<dbReference type="EMBL" id="NBYN01000051">
    <property type="protein sequence ID" value="OSO90099.1"/>
    <property type="molecule type" value="Genomic_DNA"/>
</dbReference>
<comment type="similarity">
    <text evidence="1 7">Belongs to the heat shock protein 70 family.</text>
</comment>
<dbReference type="AlphaFoldDB" id="A0A1X4G603"/>
<dbReference type="GO" id="GO:0005524">
    <property type="term" value="F:ATP binding"/>
    <property type="evidence" value="ECO:0007669"/>
    <property type="project" value="UniProtKB-KW"/>
</dbReference>
<keyword evidence="3 7" id="KW-0547">Nucleotide-binding</keyword>
<evidence type="ECO:0000256" key="4">
    <source>
        <dbReference type="ARBA" id="ARBA00022840"/>
    </source>
</evidence>
<proteinExistence type="inferred from homology"/>
<keyword evidence="8" id="KW-0175">Coiled coil</keyword>
<dbReference type="PROSITE" id="PS01036">
    <property type="entry name" value="HSP70_3"/>
    <property type="match status" value="1"/>
</dbReference>
<evidence type="ECO:0000256" key="8">
    <source>
        <dbReference type="SAM" id="Coils"/>
    </source>
</evidence>
<dbReference type="InterPro" id="IPR013126">
    <property type="entry name" value="Hsp_70_fam"/>
</dbReference>
<evidence type="ECO:0000256" key="1">
    <source>
        <dbReference type="ARBA" id="ARBA00007381"/>
    </source>
</evidence>
<dbReference type="PROSITE" id="PS00329">
    <property type="entry name" value="HSP70_2"/>
    <property type="match status" value="1"/>
</dbReference>
<dbReference type="SUPFAM" id="SSF53067">
    <property type="entry name" value="Actin-like ATPase domain"/>
    <property type="match status" value="2"/>
</dbReference>
<gene>
    <name evidence="9" type="ORF">B7O87_10470</name>
</gene>
<dbReference type="Gene3D" id="2.60.34.10">
    <property type="entry name" value="Substrate Binding Domain Of DNAk, Chain A, domain 1"/>
    <property type="match status" value="1"/>
</dbReference>
<keyword evidence="6" id="KW-0143">Chaperone</keyword>
<name>A0A1X4G603_9CYAN</name>
<evidence type="ECO:0000256" key="5">
    <source>
        <dbReference type="ARBA" id="ARBA00023016"/>
    </source>
</evidence>
<reference evidence="10" key="1">
    <citation type="submission" date="2017-04" db="EMBL/GenBank/DDBJ databases">
        <authorList>
            <person name="Abreu V.A."/>
            <person name="Popin R.V."/>
            <person name="Rigonato J."/>
            <person name="Andreote A.P."/>
            <person name="Schaker P.C."/>
            <person name="Hoff-Risseti C."/>
            <person name="Alvarenga D.O."/>
            <person name="Varani A.M."/>
            <person name="Fiore M.F."/>
        </authorList>
    </citation>
    <scope>NUCLEOTIDE SEQUENCE [LARGE SCALE GENOMIC DNA]</scope>
    <source>
        <strain evidence="10">CENA303</strain>
    </source>
</reference>
<keyword evidence="5" id="KW-0346">Stress response</keyword>
<dbReference type="RefSeq" id="WP_085728479.1">
    <property type="nucleotide sequence ID" value="NZ_NBYN01000051.1"/>
</dbReference>
<dbReference type="PRINTS" id="PR00301">
    <property type="entry name" value="HEATSHOCK70"/>
</dbReference>
<evidence type="ECO:0000256" key="3">
    <source>
        <dbReference type="ARBA" id="ARBA00022741"/>
    </source>
</evidence>
<organism evidence="9 10">
    <name type="scientific">Cylindrospermopsis raciborskii CENA303</name>
    <dbReference type="NCBI Taxonomy" id="1170769"/>
    <lineage>
        <taxon>Bacteria</taxon>
        <taxon>Bacillati</taxon>
        <taxon>Cyanobacteriota</taxon>
        <taxon>Cyanophyceae</taxon>
        <taxon>Nostocales</taxon>
        <taxon>Aphanizomenonaceae</taxon>
        <taxon>Cylindrospermopsis</taxon>
    </lineage>
</organism>
<dbReference type="GO" id="GO:0140662">
    <property type="term" value="F:ATP-dependent protein folding chaperone"/>
    <property type="evidence" value="ECO:0007669"/>
    <property type="project" value="InterPro"/>
</dbReference>